<dbReference type="InterPro" id="IPR012674">
    <property type="entry name" value="Calycin"/>
</dbReference>
<dbReference type="InterPro" id="IPR014878">
    <property type="entry name" value="THAP4-like_heme-bd"/>
</dbReference>
<dbReference type="SUPFAM" id="SSF50814">
    <property type="entry name" value="Lipocalins"/>
    <property type="match status" value="1"/>
</dbReference>
<dbReference type="PANTHER" id="PTHR15854:SF4">
    <property type="entry name" value="PEROXYNITRITE ISOMERASE THAP4"/>
    <property type="match status" value="1"/>
</dbReference>
<dbReference type="Gene3D" id="2.40.128.20">
    <property type="match status" value="1"/>
</dbReference>
<proteinExistence type="predicted"/>
<dbReference type="PANTHER" id="PTHR15854">
    <property type="entry name" value="THAP4 PROTEIN"/>
    <property type="match status" value="1"/>
</dbReference>
<dbReference type="AlphaFoldDB" id="A0A2H1W8E2"/>
<evidence type="ECO:0000259" key="2">
    <source>
        <dbReference type="Pfam" id="PF08768"/>
    </source>
</evidence>
<sequence>MPVKPAKQDCHECLDPIAWLLGRWVTEDGHGSYPYTPSFYFHEELEFIYSEDEPLLDFMATAKHSNRSLSLYERGYFHMPNPRRVQLIGTHNNGYTASEAGRYRASIKQIKLKSITITAKPDVLRPYVLKTRRIFKLLSPNTLEYKRYVQTEITPMTLYVRGIYKKVE</sequence>
<evidence type="ECO:0000313" key="3">
    <source>
        <dbReference type="EMBL" id="SOQ49283.1"/>
    </source>
</evidence>
<protein>
    <submittedName>
        <fullName evidence="3">SFRICE_014183</fullName>
    </submittedName>
</protein>
<gene>
    <name evidence="3" type="ORF">SFRICE_014183</name>
</gene>
<dbReference type="Pfam" id="PF08768">
    <property type="entry name" value="THAP4_heme-bd"/>
    <property type="match status" value="1"/>
</dbReference>
<organism evidence="3">
    <name type="scientific">Spodoptera frugiperda</name>
    <name type="common">Fall armyworm</name>
    <dbReference type="NCBI Taxonomy" id="7108"/>
    <lineage>
        <taxon>Eukaryota</taxon>
        <taxon>Metazoa</taxon>
        <taxon>Ecdysozoa</taxon>
        <taxon>Arthropoda</taxon>
        <taxon>Hexapoda</taxon>
        <taxon>Insecta</taxon>
        <taxon>Pterygota</taxon>
        <taxon>Neoptera</taxon>
        <taxon>Endopterygota</taxon>
        <taxon>Lepidoptera</taxon>
        <taxon>Glossata</taxon>
        <taxon>Ditrysia</taxon>
        <taxon>Noctuoidea</taxon>
        <taxon>Noctuidae</taxon>
        <taxon>Amphipyrinae</taxon>
        <taxon>Spodoptera</taxon>
    </lineage>
</organism>
<evidence type="ECO:0000256" key="1">
    <source>
        <dbReference type="ARBA" id="ARBA00036993"/>
    </source>
</evidence>
<dbReference type="InterPro" id="IPR045165">
    <property type="entry name" value="Nitrobindin"/>
</dbReference>
<comment type="catalytic activity">
    <reaction evidence="1">
        <text>peroxynitrite = nitrate</text>
        <dbReference type="Rhea" id="RHEA:63116"/>
        <dbReference type="ChEBI" id="CHEBI:17632"/>
        <dbReference type="ChEBI" id="CHEBI:25941"/>
    </reaction>
    <physiologicalReaction direction="left-to-right" evidence="1">
        <dbReference type="Rhea" id="RHEA:63117"/>
    </physiologicalReaction>
</comment>
<accession>A0A2H1W8E2</accession>
<reference evidence="3" key="1">
    <citation type="submission" date="2016-07" db="EMBL/GenBank/DDBJ databases">
        <authorList>
            <person name="Bretaudeau A."/>
        </authorList>
    </citation>
    <scope>NUCLEOTIDE SEQUENCE</scope>
    <source>
        <strain evidence="3">Rice</strain>
        <tissue evidence="3">Whole body</tissue>
    </source>
</reference>
<dbReference type="EMBL" id="ODYU01006962">
    <property type="protein sequence ID" value="SOQ49283.1"/>
    <property type="molecule type" value="Genomic_DNA"/>
</dbReference>
<name>A0A2H1W8E2_SPOFR</name>
<feature type="domain" description="THAP4-like heme-binding" evidence="2">
    <location>
        <begin position="14"/>
        <end position="166"/>
    </location>
</feature>